<organism evidence="6 7">
    <name type="scientific">Maylandia zebra</name>
    <name type="common">zebra mbuna</name>
    <dbReference type="NCBI Taxonomy" id="106582"/>
    <lineage>
        <taxon>Eukaryota</taxon>
        <taxon>Metazoa</taxon>
        <taxon>Chordata</taxon>
        <taxon>Craniata</taxon>
        <taxon>Vertebrata</taxon>
        <taxon>Euteleostomi</taxon>
        <taxon>Actinopterygii</taxon>
        <taxon>Neopterygii</taxon>
        <taxon>Teleostei</taxon>
        <taxon>Neoteleostei</taxon>
        <taxon>Acanthomorphata</taxon>
        <taxon>Ovalentaria</taxon>
        <taxon>Cichlomorphae</taxon>
        <taxon>Cichliformes</taxon>
        <taxon>Cichlidae</taxon>
        <taxon>African cichlids</taxon>
        <taxon>Pseudocrenilabrinae</taxon>
        <taxon>Haplochromini</taxon>
        <taxon>Maylandia</taxon>
        <taxon>Maylandia zebra complex</taxon>
    </lineage>
</organism>
<feature type="compositionally biased region" description="Polar residues" evidence="4">
    <location>
        <begin position="221"/>
        <end position="230"/>
    </location>
</feature>
<dbReference type="PRINTS" id="PR00401">
    <property type="entry name" value="SH2DOMAIN"/>
</dbReference>
<dbReference type="PROSITE" id="PS50001">
    <property type="entry name" value="SH2"/>
    <property type="match status" value="1"/>
</dbReference>
<dbReference type="SMART" id="SM00252">
    <property type="entry name" value="SH2"/>
    <property type="match status" value="1"/>
</dbReference>
<dbReference type="GO" id="GO:0005829">
    <property type="term" value="C:cytosol"/>
    <property type="evidence" value="ECO:0007669"/>
    <property type="project" value="TreeGrafter"/>
</dbReference>
<feature type="compositionally biased region" description="Acidic residues" evidence="4">
    <location>
        <begin position="249"/>
        <end position="270"/>
    </location>
</feature>
<dbReference type="AlphaFoldDB" id="A0A3P9CZU2"/>
<feature type="compositionally biased region" description="Basic and acidic residues" evidence="4">
    <location>
        <begin position="231"/>
        <end position="244"/>
    </location>
</feature>
<dbReference type="GO" id="GO:0009968">
    <property type="term" value="P:negative regulation of signal transduction"/>
    <property type="evidence" value="ECO:0007669"/>
    <property type="project" value="TreeGrafter"/>
</dbReference>
<feature type="region of interest" description="Disordered" evidence="4">
    <location>
        <begin position="220"/>
        <end position="270"/>
    </location>
</feature>
<accession>A0A3P9CZU2</accession>
<dbReference type="RefSeq" id="XP_014268573.1">
    <property type="nucleotide sequence ID" value="XM_014413087.2"/>
</dbReference>
<name>A0A3P9CZU2_9CICH</name>
<evidence type="ECO:0000256" key="4">
    <source>
        <dbReference type="SAM" id="MobiDB-lite"/>
    </source>
</evidence>
<dbReference type="Gene3D" id="3.30.505.10">
    <property type="entry name" value="SH2 domain"/>
    <property type="match status" value="1"/>
</dbReference>
<reference evidence="6" key="2">
    <citation type="submission" date="2025-08" db="UniProtKB">
        <authorList>
            <consortium name="Ensembl"/>
        </authorList>
    </citation>
    <scope>IDENTIFICATION</scope>
</reference>
<dbReference type="GeneID" id="101464785"/>
<proteinExistence type="predicted"/>
<reference evidence="6" key="3">
    <citation type="submission" date="2025-09" db="UniProtKB">
        <authorList>
            <consortium name="Ensembl"/>
        </authorList>
    </citation>
    <scope>IDENTIFICATION</scope>
</reference>
<dbReference type="GO" id="GO:0045579">
    <property type="term" value="P:positive regulation of B cell differentiation"/>
    <property type="evidence" value="ECO:0007669"/>
    <property type="project" value="TreeGrafter"/>
</dbReference>
<dbReference type="PANTHER" id="PTHR46051">
    <property type="entry name" value="SH2 DOMAIN-CONTAINING PROTEIN"/>
    <property type="match status" value="1"/>
</dbReference>
<dbReference type="PANTHER" id="PTHR46051:SF3">
    <property type="entry name" value="PHOSPHATIDYLINOSITOL 3,4,5-TRISPHOSPHATE 5-PHOSPHATASE 1"/>
    <property type="match status" value="1"/>
</dbReference>
<sequence>MSTPPSPKRGILTLPHWLQSPQTERTGSASKRCAPTSLCSPPSSRRFPPGTWTELFYGPCSLSEGTQTVSSQTVLGNEPVLRKQKLLRGVLACSCQSVVCWLLFTMAANLPACYHGAMTKKECEDLLGKKNKDGAYLIRDSETIQGAMCLCVYKQKVVYTYRLLQSHNGYYTLLTAGGLDETFFKTIDDLIRHYKRKNQGLAMHLRHSVKRKTALLIQPQRELQAQPSKSPEQRPRRTEREPWRQPDTVPEEEHDYENAPESEYVEVLPD</sequence>
<evidence type="ECO:0000313" key="6">
    <source>
        <dbReference type="Ensembl" id="ENSMZEP00005027624.1"/>
    </source>
</evidence>
<keyword evidence="2 3" id="KW-0727">SH2 domain</keyword>
<feature type="domain" description="SH2" evidence="5">
    <location>
        <begin position="113"/>
        <end position="209"/>
    </location>
</feature>
<protein>
    <submittedName>
        <fullName evidence="6">Si:ch73-264p11.1</fullName>
    </submittedName>
</protein>
<evidence type="ECO:0000256" key="1">
    <source>
        <dbReference type="ARBA" id="ARBA00022859"/>
    </source>
</evidence>
<dbReference type="SUPFAM" id="SSF55550">
    <property type="entry name" value="SH2 domain"/>
    <property type="match status" value="1"/>
</dbReference>
<dbReference type="Pfam" id="PF00017">
    <property type="entry name" value="SH2"/>
    <property type="match status" value="1"/>
</dbReference>
<dbReference type="Proteomes" id="UP000265160">
    <property type="component" value="LG9"/>
</dbReference>
<keyword evidence="1" id="KW-0391">Immunity</keyword>
<dbReference type="GO" id="GO:0002376">
    <property type="term" value="P:immune system process"/>
    <property type="evidence" value="ECO:0007669"/>
    <property type="project" value="UniProtKB-KW"/>
</dbReference>
<dbReference type="STRING" id="106582.ENSMZEP00005027624"/>
<evidence type="ECO:0000256" key="3">
    <source>
        <dbReference type="PROSITE-ProRule" id="PRU00191"/>
    </source>
</evidence>
<dbReference type="GO" id="GO:0045779">
    <property type="term" value="P:negative regulation of bone resorption"/>
    <property type="evidence" value="ECO:0007669"/>
    <property type="project" value="TreeGrafter"/>
</dbReference>
<dbReference type="GO" id="GO:0045659">
    <property type="term" value="P:negative regulation of neutrophil differentiation"/>
    <property type="evidence" value="ECO:0007669"/>
    <property type="project" value="TreeGrafter"/>
</dbReference>
<dbReference type="GO" id="GO:0050776">
    <property type="term" value="P:regulation of immune response"/>
    <property type="evidence" value="ECO:0007669"/>
    <property type="project" value="TreeGrafter"/>
</dbReference>
<evidence type="ECO:0000313" key="7">
    <source>
        <dbReference type="Proteomes" id="UP000265160"/>
    </source>
</evidence>
<evidence type="ECO:0000256" key="2">
    <source>
        <dbReference type="ARBA" id="ARBA00022999"/>
    </source>
</evidence>
<dbReference type="OrthoDB" id="8815311at2759"/>
<reference evidence="6 7" key="1">
    <citation type="journal article" date="2014" name="Nature">
        <title>The genomic substrate for adaptive radiation in African cichlid fish.</title>
        <authorList>
            <person name="Brawand D."/>
            <person name="Wagner C.E."/>
            <person name="Li Y.I."/>
            <person name="Malinsky M."/>
            <person name="Keller I."/>
            <person name="Fan S."/>
            <person name="Simakov O."/>
            <person name="Ng A.Y."/>
            <person name="Lim Z.W."/>
            <person name="Bezault E."/>
            <person name="Turner-Maier J."/>
            <person name="Johnson J."/>
            <person name="Alcazar R."/>
            <person name="Noh H.J."/>
            <person name="Russell P."/>
            <person name="Aken B."/>
            <person name="Alfoldi J."/>
            <person name="Amemiya C."/>
            <person name="Azzouzi N."/>
            <person name="Baroiller J.F."/>
            <person name="Barloy-Hubler F."/>
            <person name="Berlin A."/>
            <person name="Bloomquist R."/>
            <person name="Carleton K.L."/>
            <person name="Conte M.A."/>
            <person name="D'Cotta H."/>
            <person name="Eshel O."/>
            <person name="Gaffney L."/>
            <person name="Galibert F."/>
            <person name="Gante H.F."/>
            <person name="Gnerre S."/>
            <person name="Greuter L."/>
            <person name="Guyon R."/>
            <person name="Haddad N.S."/>
            <person name="Haerty W."/>
            <person name="Harris R.M."/>
            <person name="Hofmann H.A."/>
            <person name="Hourlier T."/>
            <person name="Hulata G."/>
            <person name="Jaffe D.B."/>
            <person name="Lara M."/>
            <person name="Lee A.P."/>
            <person name="MacCallum I."/>
            <person name="Mwaiko S."/>
            <person name="Nikaido M."/>
            <person name="Nishihara H."/>
            <person name="Ozouf-Costaz C."/>
            <person name="Penman D.J."/>
            <person name="Przybylski D."/>
            <person name="Rakotomanga M."/>
            <person name="Renn S.C.P."/>
            <person name="Ribeiro F.J."/>
            <person name="Ron M."/>
            <person name="Salzburger W."/>
            <person name="Sanchez-Pulido L."/>
            <person name="Santos M.E."/>
            <person name="Searle S."/>
            <person name="Sharpe T."/>
            <person name="Swofford R."/>
            <person name="Tan F.J."/>
            <person name="Williams L."/>
            <person name="Young S."/>
            <person name="Yin S."/>
            <person name="Okada N."/>
            <person name="Kocher T.D."/>
            <person name="Miska E.A."/>
            <person name="Lander E.S."/>
            <person name="Venkatesh B."/>
            <person name="Fernald R.D."/>
            <person name="Meyer A."/>
            <person name="Ponting C.P."/>
            <person name="Streelman J.T."/>
            <person name="Lindblad-Toh K."/>
            <person name="Seehausen O."/>
            <person name="Di Palma F."/>
        </authorList>
    </citation>
    <scope>NUCLEOTIDE SEQUENCE</scope>
</reference>
<dbReference type="Ensembl" id="ENSMZET00005028503.1">
    <property type="protein sequence ID" value="ENSMZEP00005027624.1"/>
    <property type="gene ID" value="ENSMZEG00005020606.1"/>
</dbReference>
<dbReference type="GeneTree" id="ENSGT00940000156202"/>
<dbReference type="InterPro" id="IPR036860">
    <property type="entry name" value="SH2_dom_sf"/>
</dbReference>
<dbReference type="InterPro" id="IPR000980">
    <property type="entry name" value="SH2"/>
</dbReference>
<keyword evidence="7" id="KW-1185">Reference proteome</keyword>
<evidence type="ECO:0000259" key="5">
    <source>
        <dbReference type="PROSITE" id="PS50001"/>
    </source>
</evidence>